<dbReference type="KEGG" id="fae:FAES_1260"/>
<protein>
    <submittedName>
        <fullName evidence="8">Rieske (2Fe-2S) domain protein</fullName>
        <ecNumber evidence="8">1.10.9.1</ecNumber>
    </submittedName>
</protein>
<evidence type="ECO:0000256" key="3">
    <source>
        <dbReference type="ARBA" id="ARBA00023004"/>
    </source>
</evidence>
<keyword evidence="4" id="KW-0411">Iron-sulfur</keyword>
<keyword evidence="3" id="KW-0408">Iron</keyword>
<dbReference type="Proteomes" id="UP000011058">
    <property type="component" value="Chromosome"/>
</dbReference>
<organism evidence="8 9">
    <name type="scientific">Fibrella aestuarina BUZ 2</name>
    <dbReference type="NCBI Taxonomy" id="1166018"/>
    <lineage>
        <taxon>Bacteria</taxon>
        <taxon>Pseudomonadati</taxon>
        <taxon>Bacteroidota</taxon>
        <taxon>Cytophagia</taxon>
        <taxon>Cytophagales</taxon>
        <taxon>Spirosomataceae</taxon>
        <taxon>Fibrella</taxon>
    </lineage>
</organism>
<evidence type="ECO:0000256" key="2">
    <source>
        <dbReference type="ARBA" id="ARBA00022723"/>
    </source>
</evidence>
<evidence type="ECO:0000256" key="5">
    <source>
        <dbReference type="ARBA" id="ARBA00023157"/>
    </source>
</evidence>
<keyword evidence="5" id="KW-1015">Disulfide bond</keyword>
<dbReference type="GO" id="GO:0016491">
    <property type="term" value="F:oxidoreductase activity"/>
    <property type="evidence" value="ECO:0007669"/>
    <property type="project" value="UniProtKB-KW"/>
</dbReference>
<evidence type="ECO:0000259" key="7">
    <source>
        <dbReference type="PROSITE" id="PS51296"/>
    </source>
</evidence>
<keyword evidence="9" id="KW-1185">Reference proteome</keyword>
<dbReference type="RefSeq" id="WP_015330369.1">
    <property type="nucleotide sequence ID" value="NC_020054.1"/>
</dbReference>
<evidence type="ECO:0000313" key="8">
    <source>
        <dbReference type="EMBL" id="CCG99270.1"/>
    </source>
</evidence>
<dbReference type="OrthoDB" id="165343at2"/>
<dbReference type="GO" id="GO:0051537">
    <property type="term" value="F:2 iron, 2 sulfur cluster binding"/>
    <property type="evidence" value="ECO:0007669"/>
    <property type="project" value="UniProtKB-KW"/>
</dbReference>
<feature type="domain" description="Rieske" evidence="7">
    <location>
        <begin position="55"/>
        <end position="146"/>
    </location>
</feature>
<dbReference type="STRING" id="1166018.FAES_1260"/>
<dbReference type="EC" id="1.10.9.1" evidence="8"/>
<keyword evidence="2" id="KW-0479">Metal-binding</keyword>
<proteinExistence type="predicted"/>
<dbReference type="InterPro" id="IPR005805">
    <property type="entry name" value="Rieske_Fe-S_prot_C"/>
</dbReference>
<dbReference type="GO" id="GO:0016020">
    <property type="term" value="C:membrane"/>
    <property type="evidence" value="ECO:0007669"/>
    <property type="project" value="InterPro"/>
</dbReference>
<dbReference type="InterPro" id="IPR036922">
    <property type="entry name" value="Rieske_2Fe-2S_sf"/>
</dbReference>
<evidence type="ECO:0000256" key="4">
    <source>
        <dbReference type="ARBA" id="ARBA00023014"/>
    </source>
</evidence>
<accession>I0K567</accession>
<dbReference type="HOGENOM" id="CLU_055690_1_2_10"/>
<keyword evidence="8" id="KW-0560">Oxidoreductase</keyword>
<dbReference type="PRINTS" id="PR00162">
    <property type="entry name" value="RIESKE"/>
</dbReference>
<dbReference type="EMBL" id="HE796683">
    <property type="protein sequence ID" value="CCG99270.1"/>
    <property type="molecule type" value="Genomic_DNA"/>
</dbReference>
<dbReference type="CDD" id="cd03467">
    <property type="entry name" value="Rieske"/>
    <property type="match status" value="1"/>
</dbReference>
<dbReference type="PANTHER" id="PTHR10134">
    <property type="entry name" value="CYTOCHROME B-C1 COMPLEX SUBUNIT RIESKE, MITOCHONDRIAL"/>
    <property type="match status" value="1"/>
</dbReference>
<name>I0K567_9BACT</name>
<dbReference type="PROSITE" id="PS51296">
    <property type="entry name" value="RIESKE"/>
    <property type="match status" value="1"/>
</dbReference>
<dbReference type="InterPro" id="IPR014349">
    <property type="entry name" value="Rieske_Fe-S_prot"/>
</dbReference>
<sequence length="151" mass="15783">MDNTGGAINRLQFLKQLGLSGSALLAFYCVGSLSACSKAEDTVTPLSADGVTLDLSSSAFSGLKTVGNYAYSGNILVAHIKNGSYIAVSKICTHEGSTVRYVASADNLYCPEHGAQYTTSGTVTQRPATRSLTQYKTTLSNDGNSLLITNA</sequence>
<evidence type="ECO:0000256" key="6">
    <source>
        <dbReference type="ARBA" id="ARBA00034078"/>
    </source>
</evidence>
<dbReference type="SUPFAM" id="SSF50022">
    <property type="entry name" value="ISP domain"/>
    <property type="match status" value="1"/>
</dbReference>
<dbReference type="Gene3D" id="2.102.10.10">
    <property type="entry name" value="Rieske [2Fe-2S] iron-sulphur domain"/>
    <property type="match status" value="1"/>
</dbReference>
<comment type="cofactor">
    <cofactor evidence="6">
        <name>[2Fe-2S] cluster</name>
        <dbReference type="ChEBI" id="CHEBI:190135"/>
    </cofactor>
</comment>
<reference evidence="8 9" key="1">
    <citation type="journal article" date="2012" name="J. Bacteriol.">
        <title>Genome Sequence of Fibrella aestuarina BUZ 2T, a Filamentous Marine Bacterium.</title>
        <authorList>
            <person name="Filippini M."/>
            <person name="Qi W."/>
            <person name="Blom J."/>
            <person name="Goesmann A."/>
            <person name="Smits T.H."/>
            <person name="Bagheri H.C."/>
        </authorList>
    </citation>
    <scope>NUCLEOTIDE SEQUENCE [LARGE SCALE GENOMIC DNA]</scope>
    <source>
        <strain evidence="9">BUZ 2T</strain>
    </source>
</reference>
<gene>
    <name evidence="8" type="ORF">FAES_1260</name>
</gene>
<dbReference type="eggNOG" id="COG0723">
    <property type="taxonomic scope" value="Bacteria"/>
</dbReference>
<dbReference type="InterPro" id="IPR017941">
    <property type="entry name" value="Rieske_2Fe-2S"/>
</dbReference>
<evidence type="ECO:0000313" key="9">
    <source>
        <dbReference type="Proteomes" id="UP000011058"/>
    </source>
</evidence>
<keyword evidence="1" id="KW-0001">2Fe-2S</keyword>
<dbReference type="PATRIC" id="fig|1166018.3.peg.2989"/>
<dbReference type="Pfam" id="PF00355">
    <property type="entry name" value="Rieske"/>
    <property type="match status" value="1"/>
</dbReference>
<evidence type="ECO:0000256" key="1">
    <source>
        <dbReference type="ARBA" id="ARBA00022714"/>
    </source>
</evidence>
<dbReference type="AlphaFoldDB" id="I0K567"/>
<dbReference type="GO" id="GO:0046872">
    <property type="term" value="F:metal ion binding"/>
    <property type="evidence" value="ECO:0007669"/>
    <property type="project" value="UniProtKB-KW"/>
</dbReference>